<accession>A0A9D4ZJV6</accession>
<sequence>MCIAFILWQCHPQYRFFLALNRDEVISRPTLPVHWWPENDGILAGKDLSKGGTWFGCNKNGRIALVTSFRENVVDKAGLISRGELVTSFLKSTEAPLEYAQAVFDAGHEYSGFNLLVADLCAGSMLYVSNRPKDKPMQPQVVMPGFHVLSNASLNSPWPKAIRGRAKFDSLMKDNLPYEVLKERVLKELLSDAVKADIAFLPETGYGVDWELVLSSIFVHYVGKEVSIVF</sequence>
<dbReference type="PANTHER" id="PTHR17985:SF8">
    <property type="entry name" value="TRANSPORT AND GOLGI ORGANIZATION PROTEIN 2 HOMOLOG"/>
    <property type="match status" value="1"/>
</dbReference>
<dbReference type="Proteomes" id="UP000886520">
    <property type="component" value="Chromosome 8"/>
</dbReference>
<keyword evidence="2" id="KW-1185">Reference proteome</keyword>
<reference evidence="1" key="1">
    <citation type="submission" date="2021-01" db="EMBL/GenBank/DDBJ databases">
        <title>Adiantum capillus-veneris genome.</title>
        <authorList>
            <person name="Fang Y."/>
            <person name="Liao Q."/>
        </authorList>
    </citation>
    <scope>NUCLEOTIDE SEQUENCE</scope>
    <source>
        <strain evidence="1">H3</strain>
        <tissue evidence="1">Leaf</tissue>
    </source>
</reference>
<dbReference type="Pfam" id="PF05742">
    <property type="entry name" value="TANGO2"/>
    <property type="match status" value="1"/>
</dbReference>
<proteinExistence type="predicted"/>
<comment type="caution">
    <text evidence="1">The sequence shown here is derived from an EMBL/GenBank/DDBJ whole genome shotgun (WGS) entry which is preliminary data.</text>
</comment>
<name>A0A9D4ZJV6_ADICA</name>
<dbReference type="OrthoDB" id="191601at2759"/>
<dbReference type="AlphaFoldDB" id="A0A9D4ZJV6"/>
<dbReference type="EMBL" id="JABFUD020000008">
    <property type="protein sequence ID" value="KAI5076522.1"/>
    <property type="molecule type" value="Genomic_DNA"/>
</dbReference>
<gene>
    <name evidence="1" type="ORF">GOP47_0008587</name>
</gene>
<dbReference type="InterPro" id="IPR008551">
    <property type="entry name" value="TANGO2"/>
</dbReference>
<protein>
    <submittedName>
        <fullName evidence="1">Uncharacterized protein</fullName>
    </submittedName>
</protein>
<evidence type="ECO:0000313" key="1">
    <source>
        <dbReference type="EMBL" id="KAI5076522.1"/>
    </source>
</evidence>
<dbReference type="PANTHER" id="PTHR17985">
    <property type="entry name" value="SER/THR-RICH PROTEIN T10 IN DGCR REGION"/>
    <property type="match status" value="1"/>
</dbReference>
<organism evidence="1 2">
    <name type="scientific">Adiantum capillus-veneris</name>
    <name type="common">Maidenhair fern</name>
    <dbReference type="NCBI Taxonomy" id="13818"/>
    <lineage>
        <taxon>Eukaryota</taxon>
        <taxon>Viridiplantae</taxon>
        <taxon>Streptophyta</taxon>
        <taxon>Embryophyta</taxon>
        <taxon>Tracheophyta</taxon>
        <taxon>Polypodiopsida</taxon>
        <taxon>Polypodiidae</taxon>
        <taxon>Polypodiales</taxon>
        <taxon>Pteridineae</taxon>
        <taxon>Pteridaceae</taxon>
        <taxon>Vittarioideae</taxon>
        <taxon>Adiantum</taxon>
    </lineage>
</organism>
<evidence type="ECO:0000313" key="2">
    <source>
        <dbReference type="Proteomes" id="UP000886520"/>
    </source>
</evidence>